<reference evidence="4" key="2">
    <citation type="submission" date="2023-05" db="EMBL/GenBank/DDBJ databases">
        <authorList>
            <consortium name="Lawrence Berkeley National Laboratory"/>
            <person name="Steindorff A."/>
            <person name="Hensen N."/>
            <person name="Bonometti L."/>
            <person name="Westerberg I."/>
            <person name="Brannstrom I.O."/>
            <person name="Guillou S."/>
            <person name="Cros-Aarteil S."/>
            <person name="Calhoun S."/>
            <person name="Haridas S."/>
            <person name="Kuo A."/>
            <person name="Mondo S."/>
            <person name="Pangilinan J."/>
            <person name="Riley R."/>
            <person name="Labutti K."/>
            <person name="Andreopoulos B."/>
            <person name="Lipzen A."/>
            <person name="Chen C."/>
            <person name="Yanf M."/>
            <person name="Daum C."/>
            <person name="Ng V."/>
            <person name="Clum A."/>
            <person name="Ohm R."/>
            <person name="Martin F."/>
            <person name="Silar P."/>
            <person name="Natvig D."/>
            <person name="Lalanne C."/>
            <person name="Gautier V."/>
            <person name="Ament-Velasquez S.L."/>
            <person name="Kruys A."/>
            <person name="Hutchinson M.I."/>
            <person name="Powell A.J."/>
            <person name="Barry K."/>
            <person name="Miller A.N."/>
            <person name="Grigoriev I.V."/>
            <person name="Debuchy R."/>
            <person name="Gladieux P."/>
            <person name="Thoren M.H."/>
            <person name="Johannesson H."/>
        </authorList>
    </citation>
    <scope>NUCLEOTIDE SEQUENCE</scope>
    <source>
        <strain evidence="4">PSN309</strain>
    </source>
</reference>
<dbReference type="Gene3D" id="4.10.280.10">
    <property type="entry name" value="Helix-loop-helix DNA-binding domain"/>
    <property type="match status" value="1"/>
</dbReference>
<feature type="compositionally biased region" description="Basic and acidic residues" evidence="2">
    <location>
        <begin position="131"/>
        <end position="140"/>
    </location>
</feature>
<evidence type="ECO:0000256" key="2">
    <source>
        <dbReference type="SAM" id="MobiDB-lite"/>
    </source>
</evidence>
<comment type="caution">
    <text evidence="4">The sequence shown here is derived from an EMBL/GenBank/DDBJ whole genome shotgun (WGS) entry which is preliminary data.</text>
</comment>
<evidence type="ECO:0000256" key="1">
    <source>
        <dbReference type="SAM" id="Coils"/>
    </source>
</evidence>
<dbReference type="GO" id="GO:0046983">
    <property type="term" value="F:protein dimerization activity"/>
    <property type="evidence" value="ECO:0007669"/>
    <property type="project" value="InterPro"/>
</dbReference>
<protein>
    <recommendedName>
        <fullName evidence="3">BHLH domain-containing protein</fullName>
    </recommendedName>
</protein>
<evidence type="ECO:0000313" key="4">
    <source>
        <dbReference type="EMBL" id="KAK4185849.1"/>
    </source>
</evidence>
<dbReference type="Proteomes" id="UP001302126">
    <property type="component" value="Unassembled WGS sequence"/>
</dbReference>
<dbReference type="InterPro" id="IPR011598">
    <property type="entry name" value="bHLH_dom"/>
</dbReference>
<feature type="compositionally biased region" description="Acidic residues" evidence="2">
    <location>
        <begin position="86"/>
        <end position="130"/>
    </location>
</feature>
<dbReference type="InterPro" id="IPR036638">
    <property type="entry name" value="HLH_DNA-bd_sf"/>
</dbReference>
<dbReference type="SUPFAM" id="SSF47459">
    <property type="entry name" value="HLH, helix-loop-helix DNA-binding domain"/>
    <property type="match status" value="1"/>
</dbReference>
<dbReference type="PANTHER" id="PTHR47336">
    <property type="entry name" value="TRANSCRIPTION FACTOR HMS1-RELATED"/>
    <property type="match status" value="1"/>
</dbReference>
<sequence length="325" mass="36886">MTPPTSSTLPRNSPGLGASNGGDNDVELFLRLLRVVRRLDAQDNSILGSFDASSSQPPRRDGKGSSRQRRAQGTKRQRKARQVIPSEDDDFDEDDDLDDLDEETDDDEDEDEEYYEEDEDHYDQGEGESSIEDKLARDLTIHVATSSSSSDSRSANGKSTASKRKSRHSQRKSITKPPATRSQRRQQQEQQQQQSQQHQRQRKKPEEQLQQQPQRHHAVVEKRYRSVINSKIQQLSELIPPTHTFSTSGLPQDQQERHDQDANSKGLAKADTKSAVLDRALQYLNHLVSTYQQYENEREDLRRKIQLFVGDVAPQAPSGSAQVTV</sequence>
<accession>A0AAN6WPU9</accession>
<feature type="compositionally biased region" description="Basic and acidic residues" evidence="2">
    <location>
        <begin position="254"/>
        <end position="270"/>
    </location>
</feature>
<feature type="compositionally biased region" description="Basic residues" evidence="2">
    <location>
        <begin position="66"/>
        <end position="81"/>
    </location>
</feature>
<evidence type="ECO:0000313" key="5">
    <source>
        <dbReference type="Proteomes" id="UP001302126"/>
    </source>
</evidence>
<dbReference type="EMBL" id="MU864438">
    <property type="protein sequence ID" value="KAK4185849.1"/>
    <property type="molecule type" value="Genomic_DNA"/>
</dbReference>
<feature type="compositionally biased region" description="Polar residues" evidence="2">
    <location>
        <begin position="1"/>
        <end position="11"/>
    </location>
</feature>
<dbReference type="Pfam" id="PF00010">
    <property type="entry name" value="HLH"/>
    <property type="match status" value="1"/>
</dbReference>
<proteinExistence type="predicted"/>
<feature type="region of interest" description="Disordered" evidence="2">
    <location>
        <begin position="43"/>
        <end position="219"/>
    </location>
</feature>
<name>A0AAN6WPU9_9PEZI</name>
<feature type="compositionally biased region" description="Polar residues" evidence="2">
    <location>
        <begin position="43"/>
        <end position="57"/>
    </location>
</feature>
<feature type="compositionally biased region" description="Basic residues" evidence="2">
    <location>
        <begin position="161"/>
        <end position="174"/>
    </location>
</feature>
<gene>
    <name evidence="4" type="ORF">QBC35DRAFT_502805</name>
</gene>
<feature type="compositionally biased region" description="Polar residues" evidence="2">
    <location>
        <begin position="243"/>
        <end position="253"/>
    </location>
</feature>
<keyword evidence="1" id="KW-0175">Coiled coil</keyword>
<dbReference type="InterPro" id="IPR052099">
    <property type="entry name" value="Regulatory_TF_Diverse"/>
</dbReference>
<feature type="domain" description="BHLH" evidence="3">
    <location>
        <begin position="212"/>
        <end position="287"/>
    </location>
</feature>
<dbReference type="PANTHER" id="PTHR47336:SF3">
    <property type="entry name" value="SERINE-RICH PROTEIN TYE7"/>
    <property type="match status" value="1"/>
</dbReference>
<organism evidence="4 5">
    <name type="scientific">Podospora australis</name>
    <dbReference type="NCBI Taxonomy" id="1536484"/>
    <lineage>
        <taxon>Eukaryota</taxon>
        <taxon>Fungi</taxon>
        <taxon>Dikarya</taxon>
        <taxon>Ascomycota</taxon>
        <taxon>Pezizomycotina</taxon>
        <taxon>Sordariomycetes</taxon>
        <taxon>Sordariomycetidae</taxon>
        <taxon>Sordariales</taxon>
        <taxon>Podosporaceae</taxon>
        <taxon>Podospora</taxon>
    </lineage>
</organism>
<feature type="coiled-coil region" evidence="1">
    <location>
        <begin position="284"/>
        <end position="311"/>
    </location>
</feature>
<feature type="compositionally biased region" description="Low complexity" evidence="2">
    <location>
        <begin position="188"/>
        <end position="198"/>
    </location>
</feature>
<evidence type="ECO:0000259" key="3">
    <source>
        <dbReference type="PROSITE" id="PS50888"/>
    </source>
</evidence>
<keyword evidence="5" id="KW-1185">Reference proteome</keyword>
<dbReference type="AlphaFoldDB" id="A0AAN6WPU9"/>
<feature type="region of interest" description="Disordered" evidence="2">
    <location>
        <begin position="1"/>
        <end position="24"/>
    </location>
</feature>
<dbReference type="SMART" id="SM00353">
    <property type="entry name" value="HLH"/>
    <property type="match status" value="1"/>
</dbReference>
<reference evidence="4" key="1">
    <citation type="journal article" date="2023" name="Mol. Phylogenet. Evol.">
        <title>Genome-scale phylogeny and comparative genomics of the fungal order Sordariales.</title>
        <authorList>
            <person name="Hensen N."/>
            <person name="Bonometti L."/>
            <person name="Westerberg I."/>
            <person name="Brannstrom I.O."/>
            <person name="Guillou S."/>
            <person name="Cros-Aarteil S."/>
            <person name="Calhoun S."/>
            <person name="Haridas S."/>
            <person name="Kuo A."/>
            <person name="Mondo S."/>
            <person name="Pangilinan J."/>
            <person name="Riley R."/>
            <person name="LaButti K."/>
            <person name="Andreopoulos B."/>
            <person name="Lipzen A."/>
            <person name="Chen C."/>
            <person name="Yan M."/>
            <person name="Daum C."/>
            <person name="Ng V."/>
            <person name="Clum A."/>
            <person name="Steindorff A."/>
            <person name="Ohm R.A."/>
            <person name="Martin F."/>
            <person name="Silar P."/>
            <person name="Natvig D.O."/>
            <person name="Lalanne C."/>
            <person name="Gautier V."/>
            <person name="Ament-Velasquez S.L."/>
            <person name="Kruys A."/>
            <person name="Hutchinson M.I."/>
            <person name="Powell A.J."/>
            <person name="Barry K."/>
            <person name="Miller A.N."/>
            <person name="Grigoriev I.V."/>
            <person name="Debuchy R."/>
            <person name="Gladieux P."/>
            <person name="Hiltunen Thoren M."/>
            <person name="Johannesson H."/>
        </authorList>
    </citation>
    <scope>NUCLEOTIDE SEQUENCE</scope>
    <source>
        <strain evidence="4">PSN309</strain>
    </source>
</reference>
<dbReference type="PROSITE" id="PS50888">
    <property type="entry name" value="BHLH"/>
    <property type="match status" value="1"/>
</dbReference>
<feature type="region of interest" description="Disordered" evidence="2">
    <location>
        <begin position="238"/>
        <end position="270"/>
    </location>
</feature>